<dbReference type="PANTHER" id="PTHR24350">
    <property type="entry name" value="SERINE/THREONINE-PROTEIN KINASE IAL-RELATED"/>
    <property type="match status" value="1"/>
</dbReference>
<evidence type="ECO:0000256" key="9">
    <source>
        <dbReference type="PIRSR" id="PIRSR630616-2"/>
    </source>
</evidence>
<dbReference type="PROSITE" id="PS00108">
    <property type="entry name" value="PROTEIN_KINASE_ST"/>
    <property type="match status" value="1"/>
</dbReference>
<dbReference type="GO" id="GO:0005524">
    <property type="term" value="F:ATP binding"/>
    <property type="evidence" value="ECO:0007669"/>
    <property type="project" value="UniProtKB-UniRule"/>
</dbReference>
<feature type="compositionally biased region" description="Low complexity" evidence="13">
    <location>
        <begin position="336"/>
        <end position="360"/>
    </location>
</feature>
<dbReference type="EC" id="2.7.11.1" evidence="12"/>
<feature type="region of interest" description="Disordered" evidence="13">
    <location>
        <begin position="37"/>
        <end position="88"/>
    </location>
</feature>
<feature type="domain" description="Protein kinase" evidence="14">
    <location>
        <begin position="456"/>
        <end position="708"/>
    </location>
</feature>
<comment type="catalytic activity">
    <reaction evidence="6 12">
        <text>L-threonyl-[protein] + ATP = O-phospho-L-threonyl-[protein] + ADP + H(+)</text>
        <dbReference type="Rhea" id="RHEA:46608"/>
        <dbReference type="Rhea" id="RHEA-COMP:11060"/>
        <dbReference type="Rhea" id="RHEA-COMP:11605"/>
        <dbReference type="ChEBI" id="CHEBI:15378"/>
        <dbReference type="ChEBI" id="CHEBI:30013"/>
        <dbReference type="ChEBI" id="CHEBI:30616"/>
        <dbReference type="ChEBI" id="CHEBI:61977"/>
        <dbReference type="ChEBI" id="CHEBI:456216"/>
        <dbReference type="EC" id="2.7.11.1"/>
    </reaction>
</comment>
<dbReference type="PROSITE" id="PS50011">
    <property type="entry name" value="PROTEIN_KINASE_DOM"/>
    <property type="match status" value="1"/>
</dbReference>
<feature type="compositionally biased region" description="Basic and acidic residues" evidence="13">
    <location>
        <begin position="252"/>
        <end position="270"/>
    </location>
</feature>
<comment type="caution">
    <text evidence="15">The sequence shown here is derived from an EMBL/GenBank/DDBJ whole genome shotgun (WGS) entry which is preliminary data.</text>
</comment>
<feature type="binding site" evidence="9">
    <location>
        <begin position="583"/>
        <end position="584"/>
    </location>
    <ligand>
        <name>ATP</name>
        <dbReference type="ChEBI" id="CHEBI:30616"/>
    </ligand>
</feature>
<comment type="similarity">
    <text evidence="12">Belongs to the protein kinase superfamily. Ser/Thr protein kinase family. Aurora subfamily.</text>
</comment>
<evidence type="ECO:0000256" key="13">
    <source>
        <dbReference type="SAM" id="MobiDB-lite"/>
    </source>
</evidence>
<keyword evidence="4 12" id="KW-0418">Kinase</keyword>
<feature type="compositionally biased region" description="Polar residues" evidence="13">
    <location>
        <begin position="47"/>
        <end position="57"/>
    </location>
</feature>
<dbReference type="FunFam" id="1.10.510.10:FF:000235">
    <property type="entry name" value="Serine/threonine-protein kinase ark1"/>
    <property type="match status" value="1"/>
</dbReference>
<accession>A0AAV7YNV0</accession>
<evidence type="ECO:0000256" key="5">
    <source>
        <dbReference type="ARBA" id="ARBA00022840"/>
    </source>
</evidence>
<keyword evidence="3 9" id="KW-0547">Nucleotide-binding</keyword>
<protein>
    <recommendedName>
        <fullName evidence="12">Aurora kinase</fullName>
        <ecNumber evidence="12">2.7.11.1</ecNumber>
    </recommendedName>
</protein>
<keyword evidence="1 12" id="KW-0723">Serine/threonine-protein kinase</keyword>
<feature type="compositionally biased region" description="Polar residues" evidence="13">
    <location>
        <begin position="282"/>
        <end position="299"/>
    </location>
</feature>
<dbReference type="AlphaFoldDB" id="A0AAV7YNV0"/>
<evidence type="ECO:0000256" key="4">
    <source>
        <dbReference type="ARBA" id="ARBA00022777"/>
    </source>
</evidence>
<dbReference type="SMART" id="SM00220">
    <property type="entry name" value="S_TKc"/>
    <property type="match status" value="1"/>
</dbReference>
<dbReference type="InterPro" id="IPR017441">
    <property type="entry name" value="Protein_kinase_ATP_BS"/>
</dbReference>
<dbReference type="PROSITE" id="PS00107">
    <property type="entry name" value="PROTEIN_KINASE_ATP"/>
    <property type="match status" value="1"/>
</dbReference>
<dbReference type="InterPro" id="IPR030616">
    <property type="entry name" value="Aur-like"/>
</dbReference>
<evidence type="ECO:0000256" key="2">
    <source>
        <dbReference type="ARBA" id="ARBA00022679"/>
    </source>
</evidence>
<evidence type="ECO:0000256" key="7">
    <source>
        <dbReference type="ARBA" id="ARBA00048679"/>
    </source>
</evidence>
<evidence type="ECO:0000256" key="12">
    <source>
        <dbReference type="RuleBase" id="RU367134"/>
    </source>
</evidence>
<dbReference type="Proteomes" id="UP001146793">
    <property type="component" value="Unassembled WGS sequence"/>
</dbReference>
<feature type="compositionally biased region" description="Polar residues" evidence="13">
    <location>
        <begin position="241"/>
        <end position="250"/>
    </location>
</feature>
<evidence type="ECO:0000256" key="3">
    <source>
        <dbReference type="ARBA" id="ARBA00022741"/>
    </source>
</evidence>
<name>A0AAV7YNV0_9EUKA</name>
<dbReference type="CDD" id="cd14007">
    <property type="entry name" value="STKc_Aurora"/>
    <property type="match status" value="1"/>
</dbReference>
<dbReference type="InterPro" id="IPR008271">
    <property type="entry name" value="Ser/Thr_kinase_AS"/>
</dbReference>
<dbReference type="InterPro" id="IPR000719">
    <property type="entry name" value="Prot_kinase_dom"/>
</dbReference>
<reference evidence="15" key="1">
    <citation type="submission" date="2022-08" db="EMBL/GenBank/DDBJ databases">
        <title>Novel sulphate-reducing endosymbionts in the free-living metamonad Anaeramoeba.</title>
        <authorList>
            <person name="Jerlstrom-Hultqvist J."/>
            <person name="Cepicka I."/>
            <person name="Gallot-Lavallee L."/>
            <person name="Salas-Leiva D."/>
            <person name="Curtis B.A."/>
            <person name="Zahonova K."/>
            <person name="Pipaliya S."/>
            <person name="Dacks J."/>
            <person name="Roger A.J."/>
        </authorList>
    </citation>
    <scope>NUCLEOTIDE SEQUENCE</scope>
    <source>
        <strain evidence="15">Busselton2</strain>
    </source>
</reference>
<feature type="active site" description="Proton acceptor" evidence="8">
    <location>
        <position position="579"/>
    </location>
</feature>
<evidence type="ECO:0000256" key="1">
    <source>
        <dbReference type="ARBA" id="ARBA00022527"/>
    </source>
</evidence>
<evidence type="ECO:0000256" key="11">
    <source>
        <dbReference type="PROSITE-ProRule" id="PRU10141"/>
    </source>
</evidence>
<feature type="binding site" evidence="9 11">
    <location>
        <position position="485"/>
    </location>
    <ligand>
        <name>ATP</name>
        <dbReference type="ChEBI" id="CHEBI:30616"/>
    </ligand>
</feature>
<dbReference type="GO" id="GO:0004674">
    <property type="term" value="F:protein serine/threonine kinase activity"/>
    <property type="evidence" value="ECO:0007669"/>
    <property type="project" value="UniProtKB-KW"/>
</dbReference>
<organism evidence="15 16">
    <name type="scientific">Anaeramoeba flamelloides</name>
    <dbReference type="NCBI Taxonomy" id="1746091"/>
    <lineage>
        <taxon>Eukaryota</taxon>
        <taxon>Metamonada</taxon>
        <taxon>Anaeramoebidae</taxon>
        <taxon>Anaeramoeba</taxon>
    </lineage>
</organism>
<dbReference type="Gene3D" id="1.10.510.10">
    <property type="entry name" value="Transferase(Phosphotransferase) domain 1"/>
    <property type="match status" value="1"/>
</dbReference>
<keyword evidence="2 12" id="KW-0808">Transferase</keyword>
<comment type="catalytic activity">
    <reaction evidence="7 12">
        <text>L-seryl-[protein] + ATP = O-phospho-L-seryl-[protein] + ADP + H(+)</text>
        <dbReference type="Rhea" id="RHEA:17989"/>
        <dbReference type="Rhea" id="RHEA-COMP:9863"/>
        <dbReference type="Rhea" id="RHEA-COMP:11604"/>
        <dbReference type="ChEBI" id="CHEBI:15378"/>
        <dbReference type="ChEBI" id="CHEBI:29999"/>
        <dbReference type="ChEBI" id="CHEBI:30616"/>
        <dbReference type="ChEBI" id="CHEBI:83421"/>
        <dbReference type="ChEBI" id="CHEBI:456216"/>
        <dbReference type="EC" id="2.7.11.1"/>
    </reaction>
</comment>
<evidence type="ECO:0000313" key="16">
    <source>
        <dbReference type="Proteomes" id="UP001146793"/>
    </source>
</evidence>
<feature type="compositionally biased region" description="Basic and acidic residues" evidence="13">
    <location>
        <begin position="220"/>
        <end position="235"/>
    </location>
</feature>
<evidence type="ECO:0000256" key="6">
    <source>
        <dbReference type="ARBA" id="ARBA00047899"/>
    </source>
</evidence>
<evidence type="ECO:0000259" key="14">
    <source>
        <dbReference type="PROSITE" id="PS50011"/>
    </source>
</evidence>
<feature type="binding site" evidence="9">
    <location>
        <position position="597"/>
    </location>
    <ligand>
        <name>ATP</name>
        <dbReference type="ChEBI" id="CHEBI:30616"/>
    </ligand>
</feature>
<feature type="compositionally biased region" description="Basic residues" evidence="13">
    <location>
        <begin position="66"/>
        <end position="83"/>
    </location>
</feature>
<gene>
    <name evidence="15" type="ORF">M0812_24663</name>
</gene>
<dbReference type="InterPro" id="IPR011009">
    <property type="entry name" value="Kinase-like_dom_sf"/>
</dbReference>
<dbReference type="EMBL" id="JANTQA010000057">
    <property type="protein sequence ID" value="KAJ3429318.1"/>
    <property type="molecule type" value="Genomic_DNA"/>
</dbReference>
<evidence type="ECO:0000256" key="8">
    <source>
        <dbReference type="PIRSR" id="PIRSR630616-1"/>
    </source>
</evidence>
<dbReference type="FunFam" id="3.30.200.20:FF:000042">
    <property type="entry name" value="Aurora kinase A"/>
    <property type="match status" value="1"/>
</dbReference>
<proteinExistence type="inferred from homology"/>
<dbReference type="Pfam" id="PF00069">
    <property type="entry name" value="Pkinase"/>
    <property type="match status" value="1"/>
</dbReference>
<feature type="region of interest" description="Disordered" evidence="13">
    <location>
        <begin position="209"/>
        <end position="433"/>
    </location>
</feature>
<feature type="compositionally biased region" description="Polar residues" evidence="13">
    <location>
        <begin position="308"/>
        <end position="317"/>
    </location>
</feature>
<feature type="cross-link" description="Glycyl lysine isopeptide (Lys-Gly) (interchain with G-Cter in SUMO2)" evidence="10">
    <location>
        <position position="581"/>
    </location>
</feature>
<dbReference type="SUPFAM" id="SSF56112">
    <property type="entry name" value="Protein kinase-like (PK-like)"/>
    <property type="match status" value="1"/>
</dbReference>
<evidence type="ECO:0000256" key="10">
    <source>
        <dbReference type="PIRSR" id="PIRSR630616-3"/>
    </source>
</evidence>
<feature type="compositionally biased region" description="Basic and acidic residues" evidence="13">
    <location>
        <begin position="386"/>
        <end position="398"/>
    </location>
</feature>
<keyword evidence="5 9" id="KW-0067">ATP-binding</keyword>
<feature type="binding site" evidence="9">
    <location>
        <begin position="534"/>
        <end position="536"/>
    </location>
    <ligand>
        <name>ATP</name>
        <dbReference type="ChEBI" id="CHEBI:30616"/>
    </ligand>
</feature>
<sequence>MSSQPIKTVPRNRTVRFPQKIRSSIYNTISTPKRSLIQQKETKTKNIQEFPNSNLTDRQTKIISKKEKKQKQNTSFQKKKHKPFPKEFSKTFPKEFTRTLPNRKIDFTFHQFLGDGKQTPKRKEEQKIKTTHDFNLLKNQNVQKQVYRTLEKPNFKKGQFKEKDQRIKTFLNQNLNKSLNIDPLFSKKLINIRQSEILTFSEQKVEFIRTPSNNNKNKNKNNDKNKKKNKNDMCLKKKTFKGSQSVQIENEISEKEKYKQKSLQESEKTTKPSKFSRKSKVNEQSSFKNIQSKIHNSYELTPKKNKTPKQNDLQSCKQKPESLLNIKKPNLKNKSDNNNNFNSSSKNLNKSNNNNNNNFNVGDQDEHAQDQKNSGRIGSRSSRSRSSKDSTGNRDSNRDSNGGSRSRRIQNNNDKNILGDEKNQKNQINEKNSKKIKKEKSFDDELFQRKWKLGDFKFQKIIGEGQFGKVYLAQDKFTQRLFAIKVLTTTKIQRSGGTKQLAREINVQTTLRHPNILKMYGYCYDRNHFFLILEYAQGGELYQRLINSKKFTEEQAANYITSLYCAVDYFHSKNVIHRDLKPENVLVTKDGVLKIADFGFSVFTNPYNITRNTFCGTLDYLPPEMVVGNSYDHSVDKWSLGVLLYEFLVGAPPFETRNRLQTYQKIAKVKFTFPNHVSNLAQDLVKKMLKKNPSDRISFQQFLNHPWIKKHVYKKKLKNIFLEHQF</sequence>
<evidence type="ECO:0000313" key="15">
    <source>
        <dbReference type="EMBL" id="KAJ3429318.1"/>
    </source>
</evidence>